<dbReference type="InterPro" id="IPR050764">
    <property type="entry name" value="CbbQ/NirQ/NorQ/GpvN"/>
</dbReference>
<evidence type="ECO:0000313" key="3">
    <source>
        <dbReference type="EMBL" id="MBN4066658.1"/>
    </source>
</evidence>
<comment type="caution">
    <text evidence="3">The sequence shown here is derived from an EMBL/GenBank/DDBJ whole genome shotgun (WGS) entry which is preliminary data.</text>
</comment>
<proteinExistence type="predicted"/>
<dbReference type="InterPro" id="IPR011703">
    <property type="entry name" value="ATPase_AAA-3"/>
</dbReference>
<dbReference type="CDD" id="cd00009">
    <property type="entry name" value="AAA"/>
    <property type="match status" value="1"/>
</dbReference>
<dbReference type="PIRSF" id="PIRSF002849">
    <property type="entry name" value="AAA_ATPase_chaperone_MoxR_prd"/>
    <property type="match status" value="1"/>
</dbReference>
<evidence type="ECO:0000259" key="1">
    <source>
        <dbReference type="Pfam" id="PF07726"/>
    </source>
</evidence>
<dbReference type="InterPro" id="IPR027417">
    <property type="entry name" value="P-loop_NTPase"/>
</dbReference>
<dbReference type="Proteomes" id="UP000722121">
    <property type="component" value="Unassembled WGS sequence"/>
</dbReference>
<dbReference type="SUPFAM" id="SSF52540">
    <property type="entry name" value="P-loop containing nucleoside triphosphate hydrolases"/>
    <property type="match status" value="1"/>
</dbReference>
<feature type="domain" description="ATPase AAA-3" evidence="1">
    <location>
        <begin position="38"/>
        <end position="168"/>
    </location>
</feature>
<feature type="domain" description="ChlI/MoxR AAA lid" evidence="2">
    <location>
        <begin position="242"/>
        <end position="310"/>
    </location>
</feature>
<accession>A0ABS3AQQ1</accession>
<dbReference type="EMBL" id="JAFITR010000015">
    <property type="protein sequence ID" value="MBN4066658.1"/>
    <property type="molecule type" value="Genomic_DNA"/>
</dbReference>
<evidence type="ECO:0000313" key="4">
    <source>
        <dbReference type="Proteomes" id="UP000722121"/>
    </source>
</evidence>
<evidence type="ECO:0000259" key="2">
    <source>
        <dbReference type="Pfam" id="PF17863"/>
    </source>
</evidence>
<dbReference type="PANTHER" id="PTHR42759">
    <property type="entry name" value="MOXR FAMILY PROTEIN"/>
    <property type="match status" value="1"/>
</dbReference>
<dbReference type="Pfam" id="PF07726">
    <property type="entry name" value="AAA_3"/>
    <property type="match status" value="1"/>
</dbReference>
<dbReference type="Pfam" id="PF17863">
    <property type="entry name" value="AAA_lid_2"/>
    <property type="match status" value="1"/>
</dbReference>
<organism evidence="3 4">
    <name type="scientific">Simkania negevensis</name>
    <dbReference type="NCBI Taxonomy" id="83561"/>
    <lineage>
        <taxon>Bacteria</taxon>
        <taxon>Pseudomonadati</taxon>
        <taxon>Chlamydiota</taxon>
        <taxon>Chlamydiia</taxon>
        <taxon>Parachlamydiales</taxon>
        <taxon>Simkaniaceae</taxon>
        <taxon>Simkania</taxon>
    </lineage>
</organism>
<keyword evidence="4" id="KW-1185">Reference proteome</keyword>
<dbReference type="Gene3D" id="1.10.8.80">
    <property type="entry name" value="Magnesium chelatase subunit I, C-Terminal domain"/>
    <property type="match status" value="1"/>
</dbReference>
<dbReference type="InterPro" id="IPR041628">
    <property type="entry name" value="ChlI/MoxR_AAA_lid"/>
</dbReference>
<gene>
    <name evidence="3" type="ORF">JYU14_01070</name>
</gene>
<reference evidence="3 4" key="1">
    <citation type="submission" date="2021-02" db="EMBL/GenBank/DDBJ databases">
        <title>Activity-based single-cell genomes from oceanic crustal fluid captures similar information to metagenomic and metatranscriptomic surveys with orders of magnitude less sampling.</title>
        <authorList>
            <person name="D'Angelo T.S."/>
            <person name="Orcutt B.N."/>
        </authorList>
    </citation>
    <scope>NUCLEOTIDE SEQUENCE [LARGE SCALE GENOMIC DNA]</scope>
    <source>
        <strain evidence="3">AH-315-G07</strain>
    </source>
</reference>
<sequence length="318" mass="34673">MRKAQDKIQALKQEIAKVIVGQHTLVEALLIALLADGHLLLEGMPGLAKTKAVTTLARAVACTFRRIQFTPDLLPSDLIGTSIYNPRDGTFSVQKGPVFANIVLADEINRAPAKVQSALLEVMEERQVTIGGETFAAKHPFLVMATQNPIEQEGTYPLPEAQQDRFLMKVCLNYPTKEEEKAILYRLLIETKKEKVKAVAVPADIFAARAAVGDIYVDAKIVDYIVDIVVATRGKKVGSLDTAKMLTFGASPRATLALTKAAKAHAFLSKRAFVSPHDVKTMAPAVLRHRLGLTYEAQADGITVDNVINRLLNNVVIP</sequence>
<protein>
    <submittedName>
        <fullName evidence="3">MoxR family ATPase</fullName>
    </submittedName>
</protein>
<dbReference type="Gene3D" id="3.40.50.300">
    <property type="entry name" value="P-loop containing nucleotide triphosphate hydrolases"/>
    <property type="match status" value="1"/>
</dbReference>
<dbReference type="PANTHER" id="PTHR42759:SF1">
    <property type="entry name" value="MAGNESIUM-CHELATASE SUBUNIT CHLD"/>
    <property type="match status" value="1"/>
</dbReference>
<name>A0ABS3AQQ1_9BACT</name>